<feature type="region of interest" description="Disordered" evidence="16">
    <location>
        <begin position="20"/>
        <end position="42"/>
    </location>
</feature>
<dbReference type="InterPro" id="IPR045090">
    <property type="entry name" value="Pept_M3A_M3B"/>
</dbReference>
<dbReference type="GO" id="GO:0005829">
    <property type="term" value="C:cytosol"/>
    <property type="evidence" value="ECO:0007669"/>
    <property type="project" value="TreeGrafter"/>
</dbReference>
<dbReference type="Proteomes" id="UP000253782">
    <property type="component" value="Unassembled WGS sequence"/>
</dbReference>
<feature type="signal peptide" evidence="17">
    <location>
        <begin position="1"/>
        <end position="19"/>
    </location>
</feature>
<evidence type="ECO:0000256" key="5">
    <source>
        <dbReference type="ARBA" id="ARBA00022670"/>
    </source>
</evidence>
<keyword evidence="6 15" id="KW-0479">Metal-binding</keyword>
<evidence type="ECO:0000256" key="15">
    <source>
        <dbReference type="RuleBase" id="RU003435"/>
    </source>
</evidence>
<comment type="similarity">
    <text evidence="2 15">Belongs to the peptidase M3 family.</text>
</comment>
<dbReference type="Gene3D" id="1.10.1370.40">
    <property type="match status" value="3"/>
</dbReference>
<sequence>MLRLRTLVIATSIALGACSQPSNDAAKPATPPAPASTAAAPSAEASASNPFFVASTLPFQAPPFDKIKESDYQPAIEEGMKQHLAEIEKIADNPEPPTFENTFVAMEKSGALLSRVTHVFDSITGANTSDFLQNVEKEEAPKRAAHDDAIVLNGKLFQRVETVYNQRESLKLDPESLRLVEVTYKNFVRGGAKLSDADKSKLKELNKEESTLSTEFTNKLLAATKAGALVLDDKAKLAGLSEGDLAAAEQAGKDRKLDGKWVLPLQNTTQQPELQSLTDRATREALFNASWGRSEKSDANDTRELISRLAQLRAEQAKLIGFPSYAAWKLEDQMAKTPDVAIKFMQDLVPAATARAHAEAKDIQAVIDQQKGGFKVQAWDWPIYAEQVRKAKYDLDETQIKPYFEIDNVLQNGVFFAANQLYGLTFKERKDIPVYQPDVRVFEVFDKDGTSMALFYCDYFKRDNKNGGAWMSNFVDQSKLLGTKPVIYNVANFTKPAPGQPALLSFGDVITMFHEFGHGLHGIFADSQYASLSGAATARDFVEFPSQFNEHWATDPKVFANYAKHNKTGEPMPQALVDKIKKAATFNKGYDMTEVVAAALLDMNWHSLSADAPKQDADKFEAEALKKDKIDLSYVPPRYRSSYFQHIWGNGYAAGYYAYLWTQMLSDDGFEWFKEHGGLTRDNGDRFRAMILSRGNTVELSKLYHDWRGKDPVVEPMLINRGLKEAPKH</sequence>
<evidence type="ECO:0000256" key="3">
    <source>
        <dbReference type="ARBA" id="ARBA00022490"/>
    </source>
</evidence>
<dbReference type="RefSeq" id="WP_114844998.1">
    <property type="nucleotide sequence ID" value="NZ_JBHSPE010000008.1"/>
</dbReference>
<organism evidence="19 20">
    <name type="scientific">Dyella tabacisoli</name>
    <dbReference type="NCBI Taxonomy" id="2282381"/>
    <lineage>
        <taxon>Bacteria</taxon>
        <taxon>Pseudomonadati</taxon>
        <taxon>Pseudomonadota</taxon>
        <taxon>Gammaproteobacteria</taxon>
        <taxon>Lysobacterales</taxon>
        <taxon>Rhodanobacteraceae</taxon>
        <taxon>Dyella</taxon>
    </lineage>
</organism>
<accession>A0A369UVK4</accession>
<dbReference type="InterPro" id="IPR034005">
    <property type="entry name" value="M3A_DCP"/>
</dbReference>
<dbReference type="Pfam" id="PF01432">
    <property type="entry name" value="Peptidase_M3"/>
    <property type="match status" value="1"/>
</dbReference>
<gene>
    <name evidence="19" type="ORF">DVJ77_08200</name>
</gene>
<keyword evidence="5 15" id="KW-0645">Protease</keyword>
<evidence type="ECO:0000256" key="1">
    <source>
        <dbReference type="ARBA" id="ARBA00004496"/>
    </source>
</evidence>
<keyword evidence="9 15" id="KW-0482">Metalloprotease</keyword>
<evidence type="ECO:0000313" key="20">
    <source>
        <dbReference type="Proteomes" id="UP000253782"/>
    </source>
</evidence>
<evidence type="ECO:0000256" key="10">
    <source>
        <dbReference type="ARBA" id="ARBA00052506"/>
    </source>
</evidence>
<evidence type="ECO:0000256" key="12">
    <source>
        <dbReference type="ARBA" id="ARBA00066668"/>
    </source>
</evidence>
<comment type="function">
    <text evidence="11">Removes dipeptides from the C-termini of N-blocked tripeptides, tetrapeptides and larger peptides.</text>
</comment>
<evidence type="ECO:0000256" key="17">
    <source>
        <dbReference type="SAM" id="SignalP"/>
    </source>
</evidence>
<dbReference type="PANTHER" id="PTHR43660:SF1">
    <property type="entry name" value="DIPEPTIDYL CARBOXYPEPTIDASE"/>
    <property type="match status" value="1"/>
</dbReference>
<name>A0A369UVK4_9GAMM</name>
<dbReference type="FunFam" id="1.10.1370.40:FF:000001">
    <property type="entry name" value="Dipeptidyl carboxypeptidase II"/>
    <property type="match status" value="1"/>
</dbReference>
<dbReference type="GO" id="GO:0004222">
    <property type="term" value="F:metalloendopeptidase activity"/>
    <property type="evidence" value="ECO:0007669"/>
    <property type="project" value="InterPro"/>
</dbReference>
<evidence type="ECO:0000256" key="2">
    <source>
        <dbReference type="ARBA" id="ARBA00006040"/>
    </source>
</evidence>
<dbReference type="GO" id="GO:0008241">
    <property type="term" value="F:peptidyl-dipeptidase activity"/>
    <property type="evidence" value="ECO:0007669"/>
    <property type="project" value="UniProtKB-EC"/>
</dbReference>
<keyword evidence="7 15" id="KW-0378">Hydrolase</keyword>
<feature type="chain" id="PRO_5016713406" description="Dipeptidyl carboxypeptidase" evidence="17">
    <location>
        <begin position="20"/>
        <end position="729"/>
    </location>
</feature>
<evidence type="ECO:0000256" key="11">
    <source>
        <dbReference type="ARBA" id="ARBA00054529"/>
    </source>
</evidence>
<evidence type="ECO:0000256" key="6">
    <source>
        <dbReference type="ARBA" id="ARBA00022723"/>
    </source>
</evidence>
<reference evidence="19 20" key="1">
    <citation type="submission" date="2018-07" db="EMBL/GenBank/DDBJ databases">
        <title>Dyella tabacisoli L4-6T, whole genome shotgun sequence.</title>
        <authorList>
            <person name="Zhou X.-K."/>
            <person name="Li W.-J."/>
            <person name="Duan Y.-Q."/>
        </authorList>
    </citation>
    <scope>NUCLEOTIDE SEQUENCE [LARGE SCALE GENOMIC DNA]</scope>
    <source>
        <strain evidence="19 20">L4-6</strain>
    </source>
</reference>
<comment type="caution">
    <text evidence="19">The sequence shown here is derived from an EMBL/GenBank/DDBJ whole genome shotgun (WGS) entry which is preliminary data.</text>
</comment>
<dbReference type="SUPFAM" id="SSF55486">
    <property type="entry name" value="Metalloproteases ('zincins'), catalytic domain"/>
    <property type="match status" value="1"/>
</dbReference>
<evidence type="ECO:0000256" key="4">
    <source>
        <dbReference type="ARBA" id="ARBA00022645"/>
    </source>
</evidence>
<dbReference type="FunFam" id="3.40.390.10:FF:000009">
    <property type="entry name" value="Oligopeptidase A"/>
    <property type="match status" value="1"/>
</dbReference>
<dbReference type="OrthoDB" id="9773538at2"/>
<evidence type="ECO:0000256" key="7">
    <source>
        <dbReference type="ARBA" id="ARBA00022801"/>
    </source>
</evidence>
<keyword evidence="17" id="KW-0732">Signal</keyword>
<evidence type="ECO:0000256" key="13">
    <source>
        <dbReference type="ARBA" id="ARBA00070755"/>
    </source>
</evidence>
<dbReference type="PANTHER" id="PTHR43660">
    <property type="entry name" value="DIPEPTIDYL CARBOXYPEPTIDASE"/>
    <property type="match status" value="1"/>
</dbReference>
<evidence type="ECO:0000313" key="19">
    <source>
        <dbReference type="EMBL" id="RDD82379.1"/>
    </source>
</evidence>
<evidence type="ECO:0000259" key="18">
    <source>
        <dbReference type="Pfam" id="PF01432"/>
    </source>
</evidence>
<evidence type="ECO:0000256" key="8">
    <source>
        <dbReference type="ARBA" id="ARBA00022833"/>
    </source>
</evidence>
<keyword evidence="3" id="KW-0963">Cytoplasm</keyword>
<feature type="domain" description="Peptidase M3A/M3B catalytic" evidence="18">
    <location>
        <begin position="274"/>
        <end position="721"/>
    </location>
</feature>
<dbReference type="GO" id="GO:0006508">
    <property type="term" value="P:proteolysis"/>
    <property type="evidence" value="ECO:0007669"/>
    <property type="project" value="UniProtKB-KW"/>
</dbReference>
<keyword evidence="20" id="KW-1185">Reference proteome</keyword>
<dbReference type="InterPro" id="IPR001567">
    <property type="entry name" value="Pept_M3A_M3B_dom"/>
</dbReference>
<proteinExistence type="inferred from homology"/>
<dbReference type="EMBL" id="QQAH01000006">
    <property type="protein sequence ID" value="RDD82379.1"/>
    <property type="molecule type" value="Genomic_DNA"/>
</dbReference>
<evidence type="ECO:0000256" key="16">
    <source>
        <dbReference type="SAM" id="MobiDB-lite"/>
    </source>
</evidence>
<comment type="catalytic activity">
    <reaction evidence="10">
        <text>Hydrolysis of unblocked, C-terminal dipeptides from oligopeptides, with broad specificity. Does not hydrolyze bonds in which P1' is Pro, or both P1 and P1' are Gly.</text>
        <dbReference type="EC" id="3.4.15.5"/>
    </reaction>
</comment>
<dbReference type="EC" id="3.4.15.5" evidence="12"/>
<dbReference type="PROSITE" id="PS51257">
    <property type="entry name" value="PROKAR_LIPOPROTEIN"/>
    <property type="match status" value="1"/>
</dbReference>
<dbReference type="CDD" id="cd06456">
    <property type="entry name" value="M3A_DCP"/>
    <property type="match status" value="1"/>
</dbReference>
<dbReference type="NCBIfam" id="NF007624">
    <property type="entry name" value="PRK10280.1"/>
    <property type="match status" value="1"/>
</dbReference>
<keyword evidence="8 15" id="KW-0862">Zinc</keyword>
<comment type="subcellular location">
    <subcellularLocation>
        <location evidence="1">Cytoplasm</location>
    </subcellularLocation>
</comment>
<comment type="cofactor">
    <cofactor evidence="15">
        <name>Zn(2+)</name>
        <dbReference type="ChEBI" id="CHEBI:29105"/>
    </cofactor>
    <text evidence="15">Binds 1 zinc ion.</text>
</comment>
<evidence type="ECO:0000256" key="9">
    <source>
        <dbReference type="ARBA" id="ARBA00023049"/>
    </source>
</evidence>
<dbReference type="GO" id="GO:0046872">
    <property type="term" value="F:metal ion binding"/>
    <property type="evidence" value="ECO:0007669"/>
    <property type="project" value="UniProtKB-UniRule"/>
</dbReference>
<evidence type="ECO:0000256" key="14">
    <source>
        <dbReference type="ARBA" id="ARBA00075608"/>
    </source>
</evidence>
<dbReference type="GO" id="GO:0004180">
    <property type="term" value="F:carboxypeptidase activity"/>
    <property type="evidence" value="ECO:0007669"/>
    <property type="project" value="UniProtKB-KW"/>
</dbReference>
<keyword evidence="4 19" id="KW-0121">Carboxypeptidase</keyword>
<dbReference type="AlphaFoldDB" id="A0A369UVK4"/>
<protein>
    <recommendedName>
        <fullName evidence="13">Dipeptidyl carboxypeptidase</fullName>
        <ecNumber evidence="12">3.4.15.5</ecNumber>
    </recommendedName>
    <alternativeName>
        <fullName evidence="14">Peptidyl-dipeptidase Dcp</fullName>
    </alternativeName>
</protein>